<sequence>MLSANWNHDSFAPYVWTGSESPVIGSLYWYSRATPTCRKVMDHYVQPFSFKFNLQGHRTRNNDRIGYNFQRFDEAVPFRHQLCPDWPPFEFALQGYPCGNTEKGALNEGTSGYEASVISCSPPLFDGANALWQGFSENQAPKGEEPHWRGTGEDRQNDSLAITAMSEGQRYPSNMAFDKGSPRLVMGDGTVQIQDRRFVYSSNE</sequence>
<gene>
    <name evidence="1" type="ORF">K443DRAFT_9131</name>
</gene>
<dbReference type="EMBL" id="KN838668">
    <property type="protein sequence ID" value="KIJ98461.1"/>
    <property type="molecule type" value="Genomic_DNA"/>
</dbReference>
<reference evidence="2" key="2">
    <citation type="submission" date="2015-01" db="EMBL/GenBank/DDBJ databases">
        <title>Evolutionary Origins and Diversification of the Mycorrhizal Mutualists.</title>
        <authorList>
            <consortium name="DOE Joint Genome Institute"/>
            <consortium name="Mycorrhizal Genomics Consortium"/>
            <person name="Kohler A."/>
            <person name="Kuo A."/>
            <person name="Nagy L.G."/>
            <person name="Floudas D."/>
            <person name="Copeland A."/>
            <person name="Barry K.W."/>
            <person name="Cichocki N."/>
            <person name="Veneault-Fourrey C."/>
            <person name="LaButti K."/>
            <person name="Lindquist E.A."/>
            <person name="Lipzen A."/>
            <person name="Lundell T."/>
            <person name="Morin E."/>
            <person name="Murat C."/>
            <person name="Riley R."/>
            <person name="Ohm R."/>
            <person name="Sun H."/>
            <person name="Tunlid A."/>
            <person name="Henrissat B."/>
            <person name="Grigoriev I.V."/>
            <person name="Hibbett D.S."/>
            <person name="Martin F."/>
        </authorList>
    </citation>
    <scope>NUCLEOTIDE SEQUENCE [LARGE SCALE GENOMIC DNA]</scope>
    <source>
        <strain evidence="2">LaAM-08-1</strain>
    </source>
</reference>
<dbReference type="AlphaFoldDB" id="A0A0C9XLP7"/>
<organism evidence="1 2">
    <name type="scientific">Laccaria amethystina LaAM-08-1</name>
    <dbReference type="NCBI Taxonomy" id="1095629"/>
    <lineage>
        <taxon>Eukaryota</taxon>
        <taxon>Fungi</taxon>
        <taxon>Dikarya</taxon>
        <taxon>Basidiomycota</taxon>
        <taxon>Agaricomycotina</taxon>
        <taxon>Agaricomycetes</taxon>
        <taxon>Agaricomycetidae</taxon>
        <taxon>Agaricales</taxon>
        <taxon>Agaricineae</taxon>
        <taxon>Hydnangiaceae</taxon>
        <taxon>Laccaria</taxon>
    </lineage>
</organism>
<proteinExistence type="predicted"/>
<name>A0A0C9XLP7_9AGAR</name>
<keyword evidence="2" id="KW-1185">Reference proteome</keyword>
<dbReference type="Proteomes" id="UP000054477">
    <property type="component" value="Unassembled WGS sequence"/>
</dbReference>
<reference evidence="1 2" key="1">
    <citation type="submission" date="2014-04" db="EMBL/GenBank/DDBJ databases">
        <authorList>
            <consortium name="DOE Joint Genome Institute"/>
            <person name="Kuo A."/>
            <person name="Kohler A."/>
            <person name="Nagy L.G."/>
            <person name="Floudas D."/>
            <person name="Copeland A."/>
            <person name="Barry K.W."/>
            <person name="Cichocki N."/>
            <person name="Veneault-Fourrey C."/>
            <person name="LaButti K."/>
            <person name="Lindquist E.A."/>
            <person name="Lipzen A."/>
            <person name="Lundell T."/>
            <person name="Morin E."/>
            <person name="Murat C."/>
            <person name="Sun H."/>
            <person name="Tunlid A."/>
            <person name="Henrissat B."/>
            <person name="Grigoriev I.V."/>
            <person name="Hibbett D.S."/>
            <person name="Martin F."/>
            <person name="Nordberg H.P."/>
            <person name="Cantor M.N."/>
            <person name="Hua S.X."/>
        </authorList>
    </citation>
    <scope>NUCLEOTIDE SEQUENCE [LARGE SCALE GENOMIC DNA]</scope>
    <source>
        <strain evidence="1 2">LaAM-08-1</strain>
    </source>
</reference>
<accession>A0A0C9XLP7</accession>
<evidence type="ECO:0000313" key="2">
    <source>
        <dbReference type="Proteomes" id="UP000054477"/>
    </source>
</evidence>
<dbReference type="HOGENOM" id="CLU_1343460_0_0_1"/>
<protein>
    <submittedName>
        <fullName evidence="1">Uncharacterized protein</fullName>
    </submittedName>
</protein>
<evidence type="ECO:0000313" key="1">
    <source>
        <dbReference type="EMBL" id="KIJ98461.1"/>
    </source>
</evidence>